<evidence type="ECO:0008006" key="4">
    <source>
        <dbReference type="Google" id="ProtNLM"/>
    </source>
</evidence>
<accession>A0ABN7ZD80</accession>
<organism evidence="2 3">
    <name type="scientific">Cupriavidus pinatubonensis</name>
    <dbReference type="NCBI Taxonomy" id="248026"/>
    <lineage>
        <taxon>Bacteria</taxon>
        <taxon>Pseudomonadati</taxon>
        <taxon>Pseudomonadota</taxon>
        <taxon>Betaproteobacteria</taxon>
        <taxon>Burkholderiales</taxon>
        <taxon>Burkholderiaceae</taxon>
        <taxon>Cupriavidus</taxon>
    </lineage>
</organism>
<evidence type="ECO:0000313" key="2">
    <source>
        <dbReference type="EMBL" id="CAG9183604.1"/>
    </source>
</evidence>
<comment type="caution">
    <text evidence="2">The sequence shown here is derived from an EMBL/GenBank/DDBJ whole genome shotgun (WGS) entry which is preliminary data.</text>
</comment>
<reference evidence="2 3" key="1">
    <citation type="submission" date="2021-08" db="EMBL/GenBank/DDBJ databases">
        <authorList>
            <person name="Peeters C."/>
        </authorList>
    </citation>
    <scope>NUCLEOTIDE SEQUENCE [LARGE SCALE GENOMIC DNA]</scope>
    <source>
        <strain evidence="2 3">LMG 23994</strain>
    </source>
</reference>
<feature type="transmembrane region" description="Helical" evidence="1">
    <location>
        <begin position="12"/>
        <end position="33"/>
    </location>
</feature>
<evidence type="ECO:0000256" key="1">
    <source>
        <dbReference type="SAM" id="Phobius"/>
    </source>
</evidence>
<dbReference type="EMBL" id="CAJZAF010000035">
    <property type="protein sequence ID" value="CAG9183604.1"/>
    <property type="molecule type" value="Genomic_DNA"/>
</dbReference>
<gene>
    <name evidence="2" type="ORF">LMG23994_05183</name>
</gene>
<sequence>MTEYEIIRFFKFLLTFGIGWALWECALTLIQAFRRR</sequence>
<keyword evidence="1" id="KW-1133">Transmembrane helix</keyword>
<evidence type="ECO:0000313" key="3">
    <source>
        <dbReference type="Proteomes" id="UP000701702"/>
    </source>
</evidence>
<keyword evidence="3" id="KW-1185">Reference proteome</keyword>
<protein>
    <recommendedName>
        <fullName evidence="4">Transmembrane protein</fullName>
    </recommendedName>
</protein>
<name>A0ABN7ZD80_9BURK</name>
<dbReference type="Proteomes" id="UP000701702">
    <property type="component" value="Unassembled WGS sequence"/>
</dbReference>
<keyword evidence="1" id="KW-0812">Transmembrane</keyword>
<proteinExistence type="predicted"/>
<keyword evidence="1" id="KW-0472">Membrane</keyword>